<dbReference type="EMBL" id="BAAAOS010000020">
    <property type="protein sequence ID" value="GAA1579980.1"/>
    <property type="molecule type" value="Genomic_DNA"/>
</dbReference>
<dbReference type="RefSeq" id="WP_344215480.1">
    <property type="nucleotide sequence ID" value="NZ_BAAAOS010000020.1"/>
</dbReference>
<name>A0ABP4PFQ2_9ACTN</name>
<sequence length="449" mass="48056">MTPTHRDRAVVLGGSIAGLLAARVLADNFAEVLIIDRDPLGPEGAPRRGTPQARHLHGLLARGHRVLEELFPGLTAELVARGAPVGDMLANTRLCFGGHRFRQGPSGLTALCVSRPTLESAVRRRVVALSGVQVLGRRDVVGLTASRDNRRVVGARVIGRTDGSAEEQLPADLVVDATGRGSRLPIWLQSLGYLPPEQERVSVGVGYASRQYRLPPEALGNDLVAISAPTPARPRGGGLSLIEGGRCLVTLMGVLGDHPPIGAEGFARFAADLVLPDVHEILEDAEPLDEPVAYRYPLSVRNRYDRLTRFPDGLAVVGDAVCTLNPIYGQGMTIAALEAAALHRHLAKGRPLRPREYLRDVGRISGVAWALALGADLSFPEVKGTRTPASRLLGLHVRRLQSGAEHDARLGRAFLRVTSLMDPPPALFRPSVVIRSMTAHDSRGSQPAG</sequence>
<dbReference type="Gene3D" id="3.50.50.60">
    <property type="entry name" value="FAD/NAD(P)-binding domain"/>
    <property type="match status" value="1"/>
</dbReference>
<dbReference type="SUPFAM" id="SSF51905">
    <property type="entry name" value="FAD/NAD(P)-binding domain"/>
    <property type="match status" value="1"/>
</dbReference>
<dbReference type="InterPro" id="IPR036188">
    <property type="entry name" value="FAD/NAD-bd_sf"/>
</dbReference>
<accession>A0ABP4PFQ2</accession>
<proteinExistence type="predicted"/>
<evidence type="ECO:0000313" key="2">
    <source>
        <dbReference type="Proteomes" id="UP001500393"/>
    </source>
</evidence>
<dbReference type="PANTHER" id="PTHR43422">
    <property type="entry name" value="THIAMINE THIAZOLE SYNTHASE"/>
    <property type="match status" value="1"/>
</dbReference>
<gene>
    <name evidence="1" type="ORF">GCM10009789_37200</name>
</gene>
<evidence type="ECO:0000313" key="1">
    <source>
        <dbReference type="EMBL" id="GAA1579980.1"/>
    </source>
</evidence>
<dbReference type="PANTHER" id="PTHR43422:SF3">
    <property type="entry name" value="THIAMINE THIAZOLE SYNTHASE"/>
    <property type="match status" value="1"/>
</dbReference>
<reference evidence="2" key="1">
    <citation type="journal article" date="2019" name="Int. J. Syst. Evol. Microbiol.">
        <title>The Global Catalogue of Microorganisms (GCM) 10K type strain sequencing project: providing services to taxonomists for standard genome sequencing and annotation.</title>
        <authorList>
            <consortium name="The Broad Institute Genomics Platform"/>
            <consortium name="The Broad Institute Genome Sequencing Center for Infectious Disease"/>
            <person name="Wu L."/>
            <person name="Ma J."/>
        </authorList>
    </citation>
    <scope>NUCLEOTIDE SEQUENCE [LARGE SCALE GENOMIC DNA]</scope>
    <source>
        <strain evidence="2">JCM 14969</strain>
    </source>
</reference>
<dbReference type="GO" id="GO:0004497">
    <property type="term" value="F:monooxygenase activity"/>
    <property type="evidence" value="ECO:0007669"/>
    <property type="project" value="UniProtKB-KW"/>
</dbReference>
<protein>
    <submittedName>
        <fullName evidence="1">FAD-binding monooxygenase</fullName>
    </submittedName>
</protein>
<keyword evidence="1" id="KW-0560">Oxidoreductase</keyword>
<organism evidence="1 2">
    <name type="scientific">Kribbella sancticallisti</name>
    <dbReference type="NCBI Taxonomy" id="460087"/>
    <lineage>
        <taxon>Bacteria</taxon>
        <taxon>Bacillati</taxon>
        <taxon>Actinomycetota</taxon>
        <taxon>Actinomycetes</taxon>
        <taxon>Propionibacteriales</taxon>
        <taxon>Kribbellaceae</taxon>
        <taxon>Kribbella</taxon>
    </lineage>
</organism>
<dbReference type="Proteomes" id="UP001500393">
    <property type="component" value="Unassembled WGS sequence"/>
</dbReference>
<keyword evidence="2" id="KW-1185">Reference proteome</keyword>
<comment type="caution">
    <text evidence="1">The sequence shown here is derived from an EMBL/GenBank/DDBJ whole genome shotgun (WGS) entry which is preliminary data.</text>
</comment>
<keyword evidence="1" id="KW-0503">Monooxygenase</keyword>